<feature type="region of interest" description="Disordered" evidence="1">
    <location>
        <begin position="26"/>
        <end position="69"/>
    </location>
</feature>
<evidence type="ECO:0000313" key="2">
    <source>
        <dbReference type="EMBL" id="OBS66181.1"/>
    </source>
</evidence>
<proteinExistence type="predicted"/>
<dbReference type="AlphaFoldDB" id="A0A1A6GIZ1"/>
<evidence type="ECO:0000256" key="1">
    <source>
        <dbReference type="SAM" id="MobiDB-lite"/>
    </source>
</evidence>
<dbReference type="Proteomes" id="UP000092124">
    <property type="component" value="Unassembled WGS sequence"/>
</dbReference>
<reference evidence="2 3" key="1">
    <citation type="submission" date="2016-06" db="EMBL/GenBank/DDBJ databases">
        <title>The Draft Genome Sequence and Annotation of the Desert Woodrat Neotoma lepida.</title>
        <authorList>
            <person name="Campbell M."/>
            <person name="Oakeson K.F."/>
            <person name="Yandell M."/>
            <person name="Halpert J.R."/>
            <person name="Dearing D."/>
        </authorList>
    </citation>
    <scope>NUCLEOTIDE SEQUENCE [LARGE SCALE GENOMIC DNA]</scope>
    <source>
        <strain evidence="2">417</strain>
        <tissue evidence="2">Liver</tissue>
    </source>
</reference>
<evidence type="ECO:0000313" key="3">
    <source>
        <dbReference type="Proteomes" id="UP000092124"/>
    </source>
</evidence>
<protein>
    <submittedName>
        <fullName evidence="2">Uncharacterized protein</fullName>
    </submittedName>
</protein>
<feature type="compositionally biased region" description="Polar residues" evidence="1">
    <location>
        <begin position="43"/>
        <end position="59"/>
    </location>
</feature>
<gene>
    <name evidence="2" type="ORF">A6R68_05280</name>
</gene>
<dbReference type="EMBL" id="LZPO01087410">
    <property type="protein sequence ID" value="OBS66181.1"/>
    <property type="molecule type" value="Genomic_DNA"/>
</dbReference>
<accession>A0A1A6GIZ1</accession>
<keyword evidence="3" id="KW-1185">Reference proteome</keyword>
<comment type="caution">
    <text evidence="2">The sequence shown here is derived from an EMBL/GenBank/DDBJ whole genome shotgun (WGS) entry which is preliminary data.</text>
</comment>
<sequence length="69" mass="7810">MPSYLLPVMRSHICSLPGQWQGQVAWQQTHSPEQDVPSHHVTHTVSITPRSAAGTQEQQDLLYEEDDND</sequence>
<name>A0A1A6GIZ1_NEOLE</name>
<organism evidence="2 3">
    <name type="scientific">Neotoma lepida</name>
    <name type="common">Desert woodrat</name>
    <dbReference type="NCBI Taxonomy" id="56216"/>
    <lineage>
        <taxon>Eukaryota</taxon>
        <taxon>Metazoa</taxon>
        <taxon>Chordata</taxon>
        <taxon>Craniata</taxon>
        <taxon>Vertebrata</taxon>
        <taxon>Euteleostomi</taxon>
        <taxon>Mammalia</taxon>
        <taxon>Eutheria</taxon>
        <taxon>Euarchontoglires</taxon>
        <taxon>Glires</taxon>
        <taxon>Rodentia</taxon>
        <taxon>Myomorpha</taxon>
        <taxon>Muroidea</taxon>
        <taxon>Cricetidae</taxon>
        <taxon>Neotominae</taxon>
        <taxon>Neotoma</taxon>
    </lineage>
</organism>